<evidence type="ECO:0000313" key="1">
    <source>
        <dbReference type="EMBL" id="KAK8999974.1"/>
    </source>
</evidence>
<protein>
    <submittedName>
        <fullName evidence="1">Uncharacterized protein</fullName>
    </submittedName>
</protein>
<name>A0ABR2QH45_9ROSI</name>
<dbReference type="EMBL" id="JBBPBN010000038">
    <property type="protein sequence ID" value="KAK8999974.1"/>
    <property type="molecule type" value="Genomic_DNA"/>
</dbReference>
<dbReference type="Proteomes" id="UP001396334">
    <property type="component" value="Unassembled WGS sequence"/>
</dbReference>
<organism evidence="1 2">
    <name type="scientific">Hibiscus sabdariffa</name>
    <name type="common">roselle</name>
    <dbReference type="NCBI Taxonomy" id="183260"/>
    <lineage>
        <taxon>Eukaryota</taxon>
        <taxon>Viridiplantae</taxon>
        <taxon>Streptophyta</taxon>
        <taxon>Embryophyta</taxon>
        <taxon>Tracheophyta</taxon>
        <taxon>Spermatophyta</taxon>
        <taxon>Magnoliopsida</taxon>
        <taxon>eudicotyledons</taxon>
        <taxon>Gunneridae</taxon>
        <taxon>Pentapetalae</taxon>
        <taxon>rosids</taxon>
        <taxon>malvids</taxon>
        <taxon>Malvales</taxon>
        <taxon>Malvaceae</taxon>
        <taxon>Malvoideae</taxon>
        <taxon>Hibiscus</taxon>
    </lineage>
</organism>
<sequence length="78" mass="9119">MIPKLRDGAPQMGCSKRAVQFLSIQFGHHSSRVSLKNNLVPVILYSHPHSFFERTCFSRFRYVKPLQLKRRAINHHAM</sequence>
<reference evidence="1 2" key="1">
    <citation type="journal article" date="2024" name="G3 (Bethesda)">
        <title>Genome assembly of Hibiscus sabdariffa L. provides insights into metabolisms of medicinal natural products.</title>
        <authorList>
            <person name="Kim T."/>
        </authorList>
    </citation>
    <scope>NUCLEOTIDE SEQUENCE [LARGE SCALE GENOMIC DNA]</scope>
    <source>
        <strain evidence="1">TK-2024</strain>
        <tissue evidence="1">Old leaves</tissue>
    </source>
</reference>
<accession>A0ABR2QH45</accession>
<gene>
    <name evidence="1" type="ORF">V6N11_082112</name>
</gene>
<proteinExistence type="predicted"/>
<evidence type="ECO:0000313" key="2">
    <source>
        <dbReference type="Proteomes" id="UP001396334"/>
    </source>
</evidence>
<comment type="caution">
    <text evidence="1">The sequence shown here is derived from an EMBL/GenBank/DDBJ whole genome shotgun (WGS) entry which is preliminary data.</text>
</comment>
<keyword evidence="2" id="KW-1185">Reference proteome</keyword>